<evidence type="ECO:0000256" key="1">
    <source>
        <dbReference type="SAM" id="Phobius"/>
    </source>
</evidence>
<dbReference type="AlphaFoldDB" id="Q6AIE8"/>
<feature type="transmembrane region" description="Helical" evidence="1">
    <location>
        <begin position="6"/>
        <end position="25"/>
    </location>
</feature>
<geneLocation type="plasmid" evidence="3">
    <name>large</name>
</geneLocation>
<sequence>MTQGEIVFHIFELLGILGIIFVFFLKSYSSEKGKNLATKEDIGEITHQVENVRTQYLQKLEEISHQNKAILEQAGWRQQLRMAALEKRLKAHQEAYALWRNLILHVWNKEKIDAVVMECQEWWGNNCLYLEPEARNAFCTAYMSAGNHRAISESKDATLTKQNWKEITNAGVTLVECVKLPTISGLETDVPLPEEKENA</sequence>
<gene>
    <name evidence="2" type="ordered locus">DPPB35</name>
</gene>
<dbReference type="Proteomes" id="UP000000602">
    <property type="component" value="Plasmid large"/>
</dbReference>
<accession>Q6AIE8</accession>
<dbReference type="RefSeq" id="WP_011190394.1">
    <property type="nucleotide sequence ID" value="NC_006139.1"/>
</dbReference>
<keyword evidence="1" id="KW-1133">Transmembrane helix</keyword>
<dbReference type="STRING" id="177439.DPPB35"/>
<evidence type="ECO:0000313" key="3">
    <source>
        <dbReference type="Proteomes" id="UP000000602"/>
    </source>
</evidence>
<keyword evidence="1" id="KW-0472">Membrane</keyword>
<protein>
    <submittedName>
        <fullName evidence="2">Uncharacterized protein</fullName>
    </submittedName>
</protein>
<organism evidence="2 3">
    <name type="scientific">Desulfotalea psychrophila (strain LSv54 / DSM 12343)</name>
    <dbReference type="NCBI Taxonomy" id="177439"/>
    <lineage>
        <taxon>Bacteria</taxon>
        <taxon>Pseudomonadati</taxon>
        <taxon>Thermodesulfobacteriota</taxon>
        <taxon>Desulfobulbia</taxon>
        <taxon>Desulfobulbales</taxon>
        <taxon>Desulfocapsaceae</taxon>
        <taxon>Desulfotalea</taxon>
    </lineage>
</organism>
<keyword evidence="3" id="KW-1185">Reference proteome</keyword>
<proteinExistence type="predicted"/>
<reference evidence="2 3" key="1">
    <citation type="journal article" date="2004" name="Environ. Microbiol.">
        <title>The genome of Desulfotalea psychrophila, a sulfate-reducing bacterium from permanently cold Arctic sediments.</title>
        <authorList>
            <person name="Rabus R."/>
            <person name="Ruepp A."/>
            <person name="Frickey T."/>
            <person name="Rattei T."/>
            <person name="Fartmann B."/>
            <person name="Stark M."/>
            <person name="Bauer M."/>
            <person name="Zibat A."/>
            <person name="Lombardot T."/>
            <person name="Becker I."/>
            <person name="Amann J."/>
            <person name="Gellner K."/>
            <person name="Teeling H."/>
            <person name="Leuschner W.D."/>
            <person name="Gloeckner F.-O."/>
            <person name="Lupas A.N."/>
            <person name="Amann R."/>
            <person name="Klenk H.-P."/>
        </authorList>
    </citation>
    <scope>NUCLEOTIDE SEQUENCE [LARGE SCALE GENOMIC DNA]</scope>
    <source>
        <strain evidence="3">DSM 12343 / LSv54</strain>
        <plasmid evidence="3">large</plasmid>
    </source>
</reference>
<evidence type="ECO:0000313" key="2">
    <source>
        <dbReference type="EMBL" id="CAG37899.1"/>
    </source>
</evidence>
<dbReference type="OrthoDB" id="6399386at2"/>
<dbReference type="HOGENOM" id="CLU_1370270_0_0_7"/>
<name>Q6AIE8_DESPS</name>
<keyword evidence="1" id="KW-0812">Transmembrane</keyword>
<dbReference type="KEGG" id="dps:DPPB35"/>
<dbReference type="eggNOG" id="ENOG503330A">
    <property type="taxonomic scope" value="Bacteria"/>
</dbReference>
<dbReference type="EMBL" id="CR522871">
    <property type="protein sequence ID" value="CAG37899.1"/>
    <property type="molecule type" value="Genomic_DNA"/>
</dbReference>